<dbReference type="AlphaFoldDB" id="A0A318SG96"/>
<dbReference type="Pfam" id="PF18790">
    <property type="entry name" value="KfrB"/>
    <property type="match status" value="1"/>
</dbReference>
<dbReference type="EMBL" id="QJTC01000037">
    <property type="protein sequence ID" value="PYE73351.1"/>
    <property type="molecule type" value="Genomic_DNA"/>
</dbReference>
<protein>
    <submittedName>
        <fullName evidence="2">Putative ABC-type ATPase</fullName>
    </submittedName>
</protein>
<dbReference type="Gene3D" id="3.40.50.300">
    <property type="entry name" value="P-loop containing nucleotide triphosphate hydrolases"/>
    <property type="match status" value="1"/>
</dbReference>
<evidence type="ECO:0000313" key="3">
    <source>
        <dbReference type="Proteomes" id="UP000247540"/>
    </source>
</evidence>
<reference evidence="2 3" key="1">
    <citation type="submission" date="2018-06" db="EMBL/GenBank/DDBJ databases">
        <title>Genomic Encyclopedia of Type Strains, Phase III (KMG-III): the genomes of soil and plant-associated and newly described type strains.</title>
        <authorList>
            <person name="Whitman W."/>
        </authorList>
    </citation>
    <scope>NUCLEOTIDE SEQUENCE [LARGE SCALE GENOMIC DNA]</scope>
    <source>
        <strain evidence="2 3">CECT 7646</strain>
    </source>
</reference>
<proteinExistence type="predicted"/>
<dbReference type="InterPro" id="IPR040782">
    <property type="entry name" value="KfrB"/>
</dbReference>
<dbReference type="PANTHER" id="PTHR39206:SF1">
    <property type="entry name" value="SLL8004 PROTEIN"/>
    <property type="match status" value="1"/>
</dbReference>
<keyword evidence="3" id="KW-1185">Reference proteome</keyword>
<evidence type="ECO:0000259" key="1">
    <source>
        <dbReference type="Pfam" id="PF18790"/>
    </source>
</evidence>
<sequence length="298" mass="32485">MFAGPNGSGKSTINAELLAAPAFGFRGEYINADDIAKGLKSSMPDATDLERNIEAANQAEKQRLDALQAGRSFAFETVMSTPEKVAILTQAKAAGFEVTVVFVTTSSAEINVGRVDNRVKEGGHAVDPNTVRKRYDSAMKLLACALDHADTALIYDNSADKAVPVAFKQNDGQLKRFTPEPPAWYITHAEKPLQARQQSREALQQVVKTKATNAQATATDADASHAKSYKGPILELTQHHALQQLRTGVDRFVMHDRSLLAPQDMPKNDVHTSVTYAYDKGKLALPPQVHKKKHTPKV</sequence>
<dbReference type="SUPFAM" id="SSF52540">
    <property type="entry name" value="P-loop containing nucleoside triphosphate hydrolases"/>
    <property type="match status" value="1"/>
</dbReference>
<dbReference type="Pfam" id="PF13671">
    <property type="entry name" value="AAA_33"/>
    <property type="match status" value="1"/>
</dbReference>
<dbReference type="InterPro" id="IPR027417">
    <property type="entry name" value="P-loop_NTPase"/>
</dbReference>
<comment type="caution">
    <text evidence="2">The sequence shown here is derived from an EMBL/GenBank/DDBJ whole genome shotgun (WGS) entry which is preliminary data.</text>
</comment>
<dbReference type="Proteomes" id="UP000247540">
    <property type="component" value="Unassembled WGS sequence"/>
</dbReference>
<evidence type="ECO:0000313" key="2">
    <source>
        <dbReference type="EMBL" id="PYE73351.1"/>
    </source>
</evidence>
<accession>A0A318SG96</accession>
<gene>
    <name evidence="2" type="ORF">DFQ15_1372</name>
</gene>
<organism evidence="2 3">
    <name type="scientific">Xylophilus ampelinus</name>
    <dbReference type="NCBI Taxonomy" id="54067"/>
    <lineage>
        <taxon>Bacteria</taxon>
        <taxon>Pseudomonadati</taxon>
        <taxon>Pseudomonadota</taxon>
        <taxon>Betaproteobacteria</taxon>
        <taxon>Burkholderiales</taxon>
        <taxon>Xylophilus</taxon>
    </lineage>
</organism>
<name>A0A318SG96_9BURK</name>
<dbReference type="PANTHER" id="PTHR39206">
    <property type="entry name" value="SLL8004 PROTEIN"/>
    <property type="match status" value="1"/>
</dbReference>
<feature type="domain" description="KfrB" evidence="1">
    <location>
        <begin position="228"/>
        <end position="283"/>
    </location>
</feature>